<dbReference type="InterPro" id="IPR036093">
    <property type="entry name" value="NAC_dom_sf"/>
</dbReference>
<accession>A0A6P6SN51</accession>
<name>A0A6P6SN51_COFAR</name>
<evidence type="ECO:0000259" key="6">
    <source>
        <dbReference type="PROSITE" id="PS51005"/>
    </source>
</evidence>
<dbReference type="GeneID" id="113692886"/>
<dbReference type="GO" id="GO:0003677">
    <property type="term" value="F:DNA binding"/>
    <property type="evidence" value="ECO:0007669"/>
    <property type="project" value="UniProtKB-KW"/>
</dbReference>
<dbReference type="Proteomes" id="UP001652660">
    <property type="component" value="Chromosome 1e"/>
</dbReference>
<evidence type="ECO:0000256" key="4">
    <source>
        <dbReference type="ARBA" id="ARBA00023242"/>
    </source>
</evidence>
<keyword evidence="2" id="KW-0238">DNA-binding</keyword>
<dbReference type="Pfam" id="PF02365">
    <property type="entry name" value="NAM"/>
    <property type="match status" value="1"/>
</dbReference>
<gene>
    <name evidence="8" type="primary">LOC113692886</name>
</gene>
<evidence type="ECO:0000256" key="2">
    <source>
        <dbReference type="ARBA" id="ARBA00023125"/>
    </source>
</evidence>
<dbReference type="SUPFAM" id="SSF101941">
    <property type="entry name" value="NAC domain"/>
    <property type="match status" value="1"/>
</dbReference>
<dbReference type="PANTHER" id="PTHR31719:SF160">
    <property type="entry name" value="NAC TRANSCRIPTION FACTOR 29-LIKE"/>
    <property type="match status" value="1"/>
</dbReference>
<organism evidence="7 8">
    <name type="scientific">Coffea arabica</name>
    <name type="common">Arabian coffee</name>
    <dbReference type="NCBI Taxonomy" id="13443"/>
    <lineage>
        <taxon>Eukaryota</taxon>
        <taxon>Viridiplantae</taxon>
        <taxon>Streptophyta</taxon>
        <taxon>Embryophyta</taxon>
        <taxon>Tracheophyta</taxon>
        <taxon>Spermatophyta</taxon>
        <taxon>Magnoliopsida</taxon>
        <taxon>eudicotyledons</taxon>
        <taxon>Gunneridae</taxon>
        <taxon>Pentapetalae</taxon>
        <taxon>asterids</taxon>
        <taxon>lamiids</taxon>
        <taxon>Gentianales</taxon>
        <taxon>Rubiaceae</taxon>
        <taxon>Ixoroideae</taxon>
        <taxon>Gardenieae complex</taxon>
        <taxon>Bertiereae - Coffeeae clade</taxon>
        <taxon>Coffeeae</taxon>
        <taxon>Coffea</taxon>
    </lineage>
</organism>
<evidence type="ECO:0000256" key="3">
    <source>
        <dbReference type="ARBA" id="ARBA00023163"/>
    </source>
</evidence>
<dbReference type="GO" id="GO:0006355">
    <property type="term" value="P:regulation of DNA-templated transcription"/>
    <property type="evidence" value="ECO:0007669"/>
    <property type="project" value="InterPro"/>
</dbReference>
<feature type="region of interest" description="Disordered" evidence="5">
    <location>
        <begin position="243"/>
        <end position="277"/>
    </location>
</feature>
<dbReference type="OrthoDB" id="1848784at2759"/>
<dbReference type="Gene3D" id="2.170.150.80">
    <property type="entry name" value="NAC domain"/>
    <property type="match status" value="1"/>
</dbReference>
<keyword evidence="7" id="KW-1185">Reference proteome</keyword>
<dbReference type="PROSITE" id="PS51005">
    <property type="entry name" value="NAC"/>
    <property type="match status" value="1"/>
</dbReference>
<feature type="domain" description="NAC" evidence="6">
    <location>
        <begin position="87"/>
        <end position="239"/>
    </location>
</feature>
<sequence>MEMDQQNQPIREVFGTSPNTIQSLPPPFNELQQEKPLLLPTSSTELQQEEPLLLAGSSSNASSNNDGVNEFFDEEEEFIDHAFFESFPPGYRFCPKDGELIVFYLRKKIAKDELPRNQIRHVNLYQHSPDKISERYPPIGEKEWYFFTPRNRKYRNGERPNRATGTGYWKATGADKPVNHDGSLVGFRKALVFYEGKPPKGVKTNWIMHEYRVKEPPRKRSNTMDMRLDDFVLCRIYKKTDKSFKSRPRNEDSEDLDQNDYPTPQGNERLDQNNAYPLDMDMGNRNDLGGLDRELKAFEASSGLVQSEYHIGLHEMSNVMGTSLLADSVKCFNNNFQIPFNCGAKPVNYKGFVYPMENVLTPKYLREAPDVKPRKAMWNITKDYETFNLSPEIDFGTTIDFPDLDNLMNNRPSNSCFENSNNPFDSPPMPRRS</sequence>
<dbReference type="AlphaFoldDB" id="A0A6P6SN51"/>
<dbReference type="PANTHER" id="PTHR31719">
    <property type="entry name" value="NAC TRANSCRIPTION FACTOR 56"/>
    <property type="match status" value="1"/>
</dbReference>
<reference evidence="7" key="1">
    <citation type="journal article" date="2025" name="Foods">
        <title>Unveiling the Microbial Signatures of Arabica Coffee Cherries: Insights into Ripeness Specific Diversity, Functional Traits, and Implications for Quality and Safety.</title>
        <authorList>
            <consortium name="RefSeq"/>
            <person name="Tenea G.N."/>
            <person name="Cifuentes V."/>
            <person name="Reyes P."/>
            <person name="Cevallos-Vallejos M."/>
        </authorList>
    </citation>
    <scope>NUCLEOTIDE SEQUENCE [LARGE SCALE GENOMIC DNA]</scope>
</reference>
<feature type="region of interest" description="Disordered" evidence="5">
    <location>
        <begin position="412"/>
        <end position="433"/>
    </location>
</feature>
<feature type="compositionally biased region" description="Polar residues" evidence="5">
    <location>
        <begin position="412"/>
        <end position="424"/>
    </location>
</feature>
<dbReference type="InterPro" id="IPR003441">
    <property type="entry name" value="NAC-dom"/>
</dbReference>
<reference evidence="8" key="2">
    <citation type="submission" date="2025-08" db="UniProtKB">
        <authorList>
            <consortium name="RefSeq"/>
        </authorList>
    </citation>
    <scope>IDENTIFICATION</scope>
    <source>
        <tissue evidence="8">Leaves</tissue>
    </source>
</reference>
<proteinExistence type="predicted"/>
<keyword evidence="1" id="KW-0805">Transcription regulation</keyword>
<protein>
    <recommendedName>
        <fullName evidence="6">NAC domain-containing protein</fullName>
    </recommendedName>
</protein>
<evidence type="ECO:0000313" key="7">
    <source>
        <dbReference type="Proteomes" id="UP001652660"/>
    </source>
</evidence>
<keyword evidence="3" id="KW-0804">Transcription</keyword>
<evidence type="ECO:0000256" key="1">
    <source>
        <dbReference type="ARBA" id="ARBA00023015"/>
    </source>
</evidence>
<dbReference type="RefSeq" id="XP_027067298.1">
    <property type="nucleotide sequence ID" value="XM_027211497.2"/>
</dbReference>
<keyword evidence="4" id="KW-0539">Nucleus</keyword>
<feature type="region of interest" description="Disordered" evidence="5">
    <location>
        <begin position="1"/>
        <end position="41"/>
    </location>
</feature>
<evidence type="ECO:0000256" key="5">
    <source>
        <dbReference type="SAM" id="MobiDB-lite"/>
    </source>
</evidence>
<evidence type="ECO:0000313" key="8">
    <source>
        <dbReference type="RefSeq" id="XP_027067298.1"/>
    </source>
</evidence>